<name>A0ABV5VR28_9BACL</name>
<protein>
    <submittedName>
        <fullName evidence="7">Stage V sporulation protein B</fullName>
    </submittedName>
</protein>
<dbReference type="InterPro" id="IPR024923">
    <property type="entry name" value="PG_synth_SpoVB"/>
</dbReference>
<dbReference type="Pfam" id="PF01943">
    <property type="entry name" value="Polysacc_synt"/>
    <property type="match status" value="1"/>
</dbReference>
<feature type="transmembrane region" description="Helical" evidence="6">
    <location>
        <begin position="152"/>
        <end position="176"/>
    </location>
</feature>
<comment type="subcellular location">
    <subcellularLocation>
        <location evidence="1">Cell membrane</location>
        <topology evidence="1">Multi-pass membrane protein</topology>
    </subcellularLocation>
</comment>
<evidence type="ECO:0000313" key="7">
    <source>
        <dbReference type="EMBL" id="MFB9750714.1"/>
    </source>
</evidence>
<feature type="transmembrane region" description="Helical" evidence="6">
    <location>
        <begin position="84"/>
        <end position="105"/>
    </location>
</feature>
<keyword evidence="2" id="KW-1003">Cell membrane</keyword>
<evidence type="ECO:0000256" key="1">
    <source>
        <dbReference type="ARBA" id="ARBA00004651"/>
    </source>
</evidence>
<dbReference type="InterPro" id="IPR014249">
    <property type="entry name" value="Spore_V_B"/>
</dbReference>
<evidence type="ECO:0000256" key="3">
    <source>
        <dbReference type="ARBA" id="ARBA00022692"/>
    </source>
</evidence>
<organism evidence="7 8">
    <name type="scientific">Paenibacillus hodogayensis</name>
    <dbReference type="NCBI Taxonomy" id="279208"/>
    <lineage>
        <taxon>Bacteria</taxon>
        <taxon>Bacillati</taxon>
        <taxon>Bacillota</taxon>
        <taxon>Bacilli</taxon>
        <taxon>Bacillales</taxon>
        <taxon>Paenibacillaceae</taxon>
        <taxon>Paenibacillus</taxon>
    </lineage>
</organism>
<keyword evidence="4 6" id="KW-1133">Transmembrane helix</keyword>
<evidence type="ECO:0000256" key="2">
    <source>
        <dbReference type="ARBA" id="ARBA00022475"/>
    </source>
</evidence>
<feature type="transmembrane region" description="Helical" evidence="6">
    <location>
        <begin position="182"/>
        <end position="203"/>
    </location>
</feature>
<keyword evidence="8" id="KW-1185">Reference proteome</keyword>
<dbReference type="PANTHER" id="PTHR30250:SF24">
    <property type="entry name" value="STAGE V SPORULATION PROTEIN B"/>
    <property type="match status" value="1"/>
</dbReference>
<feature type="transmembrane region" description="Helical" evidence="6">
    <location>
        <begin position="391"/>
        <end position="409"/>
    </location>
</feature>
<dbReference type="InterPro" id="IPR002797">
    <property type="entry name" value="Polysacc_synth"/>
</dbReference>
<feature type="transmembrane region" description="Helical" evidence="6">
    <location>
        <begin position="479"/>
        <end position="499"/>
    </location>
</feature>
<comment type="caution">
    <text evidence="7">The sequence shown here is derived from an EMBL/GenBank/DDBJ whole genome shotgun (WGS) entry which is preliminary data.</text>
</comment>
<dbReference type="PANTHER" id="PTHR30250">
    <property type="entry name" value="PST FAMILY PREDICTED COLANIC ACID TRANSPORTER"/>
    <property type="match status" value="1"/>
</dbReference>
<sequence length="521" mass="56392">MQKQSFVRGTFILTASSLTTRILGFLSGIFLARSLGAEGIGLMMMAHPLVPLVITLTELGLPVAISKMVAEADVKGDRLKEKRILAVSLVITSTLSIVLTLAALFGSKYIAALFLTDQRAYYAMLAITPIAPIVAISAVLKGYFRGKQHMLSIGLSDVVEHIANIACMLALVHLLLPYGIEYAAAGAMIGAVVGEGAGLLYLLGKFKLNQRKDGEPRNRASEHLRHGRRTFAELMRMGLPTTGLGFVHSIYSAFQPMLITKSLALFGLGTAMATKQYGLLVGYAFPLLVFPSFITHSLSTALVPAVSEAMANRNGMDVHRRMDQAMRIALFVGAPATVILYIWATPLTTLLYNAPEAGPMLKLLAPIFFLHYFEAPLHAVLLGLGKAGTTMWNYIAMTIMKAAAIYFMGSQFGITGVVLGMNFGICFITLLNFFSISGLIGFYFDLRRFVKVALCMAAMAFAGQYAYGYAQHIGLTPLWSMLGSMLLAIGVFMLSLVLTNTIKGRDSLRFGGPGRIATLRK</sequence>
<dbReference type="NCBIfam" id="TIGR02900">
    <property type="entry name" value="spore_V_B"/>
    <property type="match status" value="1"/>
</dbReference>
<evidence type="ECO:0000256" key="4">
    <source>
        <dbReference type="ARBA" id="ARBA00022989"/>
    </source>
</evidence>
<evidence type="ECO:0000256" key="6">
    <source>
        <dbReference type="SAM" id="Phobius"/>
    </source>
</evidence>
<feature type="transmembrane region" description="Helical" evidence="6">
    <location>
        <begin position="449"/>
        <end position="467"/>
    </location>
</feature>
<evidence type="ECO:0000313" key="8">
    <source>
        <dbReference type="Proteomes" id="UP001589619"/>
    </source>
</evidence>
<feature type="transmembrane region" description="Helical" evidence="6">
    <location>
        <begin position="279"/>
        <end position="304"/>
    </location>
</feature>
<dbReference type="InterPro" id="IPR050833">
    <property type="entry name" value="Poly_Biosynth_Transport"/>
</dbReference>
<feature type="transmembrane region" description="Helical" evidence="6">
    <location>
        <begin position="44"/>
        <end position="64"/>
    </location>
</feature>
<gene>
    <name evidence="7" type="primary">spoVB</name>
    <name evidence="7" type="ORF">ACFFNY_03930</name>
</gene>
<feature type="transmembrane region" description="Helical" evidence="6">
    <location>
        <begin position="12"/>
        <end position="32"/>
    </location>
</feature>
<evidence type="ECO:0000256" key="5">
    <source>
        <dbReference type="ARBA" id="ARBA00023136"/>
    </source>
</evidence>
<feature type="transmembrane region" description="Helical" evidence="6">
    <location>
        <begin position="363"/>
        <end position="384"/>
    </location>
</feature>
<dbReference type="Proteomes" id="UP001589619">
    <property type="component" value="Unassembled WGS sequence"/>
</dbReference>
<keyword evidence="3 6" id="KW-0812">Transmembrane</keyword>
<feature type="transmembrane region" description="Helical" evidence="6">
    <location>
        <begin position="238"/>
        <end position="259"/>
    </location>
</feature>
<reference evidence="7 8" key="1">
    <citation type="submission" date="2024-09" db="EMBL/GenBank/DDBJ databases">
        <authorList>
            <person name="Sun Q."/>
            <person name="Mori K."/>
        </authorList>
    </citation>
    <scope>NUCLEOTIDE SEQUENCE [LARGE SCALE GENOMIC DNA]</scope>
    <source>
        <strain evidence="7 8">JCM 12520</strain>
    </source>
</reference>
<dbReference type="CDD" id="cd13124">
    <property type="entry name" value="MATE_SpoVB_like"/>
    <property type="match status" value="1"/>
</dbReference>
<dbReference type="PIRSF" id="PIRSF038958">
    <property type="entry name" value="PG_synth_SpoVB"/>
    <property type="match status" value="1"/>
</dbReference>
<dbReference type="EMBL" id="JBHMAG010000004">
    <property type="protein sequence ID" value="MFB9750714.1"/>
    <property type="molecule type" value="Genomic_DNA"/>
</dbReference>
<feature type="transmembrane region" description="Helical" evidence="6">
    <location>
        <begin position="325"/>
        <end position="343"/>
    </location>
</feature>
<dbReference type="RefSeq" id="WP_344904816.1">
    <property type="nucleotide sequence ID" value="NZ_BAAAYO010000002.1"/>
</dbReference>
<feature type="transmembrane region" description="Helical" evidence="6">
    <location>
        <begin position="421"/>
        <end position="442"/>
    </location>
</feature>
<accession>A0ABV5VR28</accession>
<proteinExistence type="predicted"/>
<keyword evidence="5 6" id="KW-0472">Membrane</keyword>
<feature type="transmembrane region" description="Helical" evidence="6">
    <location>
        <begin position="120"/>
        <end position="140"/>
    </location>
</feature>